<dbReference type="Proteomes" id="UP000008281">
    <property type="component" value="Unassembled WGS sequence"/>
</dbReference>
<dbReference type="KEGG" id="crq:GCK72_018836"/>
<feature type="region of interest" description="Disordered" evidence="1">
    <location>
        <begin position="1"/>
        <end position="235"/>
    </location>
</feature>
<keyword evidence="4" id="KW-1185">Reference proteome</keyword>
<dbReference type="AlphaFoldDB" id="E3LZS1"/>
<feature type="compositionally biased region" description="Basic and acidic residues" evidence="1">
    <location>
        <begin position="89"/>
        <end position="99"/>
    </location>
</feature>
<sequence>MADSNKKNTEGGEKGKRANEAMKKTSQGEDLEMDSLEAGSAGTSSNEQSTRTVPIDTPRPESTSDQPHEYEASDTASSSSHIQRTSTRKSSDRRGERARTKSVPSMMYPSSSSSSSEPSTPQTVRERPSSESLPMQSNLSRSQPINPKGSSEQTKASSSGSFKNLIMVKPKAEKGQTGTDEGESGLVEDGAESSAPATDPAPVVEPELVADPAPVTDPAPVVEPAPVTDHEPVADPAQVAPPAEMILAPDPIDVPAPDPAVALPPVQNDVPDNAQNDQNHVVDGQELLDGIVLRFPDPDPEVQVAQQNNAFSILGCIRDAFSKLSKICN</sequence>
<evidence type="ECO:0000313" key="4">
    <source>
        <dbReference type="Proteomes" id="UP000008281"/>
    </source>
</evidence>
<feature type="compositionally biased region" description="Low complexity" evidence="1">
    <location>
        <begin position="102"/>
        <end position="121"/>
    </location>
</feature>
<accession>E3LZS1</accession>
<dbReference type="RefSeq" id="XP_003110433.1">
    <property type="nucleotide sequence ID" value="XM_003110385.1"/>
</dbReference>
<evidence type="ECO:0000256" key="1">
    <source>
        <dbReference type="SAM" id="MobiDB-lite"/>
    </source>
</evidence>
<dbReference type="GeneID" id="9825470"/>
<evidence type="ECO:0000313" key="3">
    <source>
        <dbReference type="EMBL" id="KAF1752282.1"/>
    </source>
</evidence>
<organism evidence="4">
    <name type="scientific">Caenorhabditis remanei</name>
    <name type="common">Caenorhabditis vulgaris</name>
    <dbReference type="NCBI Taxonomy" id="31234"/>
    <lineage>
        <taxon>Eukaryota</taxon>
        <taxon>Metazoa</taxon>
        <taxon>Ecdysozoa</taxon>
        <taxon>Nematoda</taxon>
        <taxon>Chromadorea</taxon>
        <taxon>Rhabditida</taxon>
        <taxon>Rhabditina</taxon>
        <taxon>Rhabditomorpha</taxon>
        <taxon>Rhabditoidea</taxon>
        <taxon>Rhabditidae</taxon>
        <taxon>Peloderinae</taxon>
        <taxon>Caenorhabditis</taxon>
    </lineage>
</organism>
<dbReference type="HOGENOM" id="CLU_845278_0_0_1"/>
<feature type="compositionally biased region" description="Polar residues" evidence="1">
    <location>
        <begin position="130"/>
        <end position="162"/>
    </location>
</feature>
<dbReference type="CTD" id="9825470"/>
<feature type="compositionally biased region" description="Basic and acidic residues" evidence="1">
    <location>
        <begin position="1"/>
        <end position="27"/>
    </location>
</feature>
<evidence type="ECO:0000313" key="2">
    <source>
        <dbReference type="EMBL" id="EFO87726.1"/>
    </source>
</evidence>
<feature type="compositionally biased region" description="Polar residues" evidence="1">
    <location>
        <begin position="74"/>
        <end position="85"/>
    </location>
</feature>
<dbReference type="Proteomes" id="UP000483820">
    <property type="component" value="Chromosome V"/>
</dbReference>
<dbReference type="EMBL" id="WUAV01000005">
    <property type="protein sequence ID" value="KAF1752282.1"/>
    <property type="molecule type" value="Genomic_DNA"/>
</dbReference>
<protein>
    <submittedName>
        <fullName evidence="2">Uncharacterized protein</fullName>
    </submittedName>
</protein>
<reference evidence="3 5" key="2">
    <citation type="submission" date="2019-12" db="EMBL/GenBank/DDBJ databases">
        <title>Chromosome-level assembly of the Caenorhabditis remanei genome.</title>
        <authorList>
            <person name="Teterina A.A."/>
            <person name="Willis J.H."/>
            <person name="Phillips P.C."/>
        </authorList>
    </citation>
    <scope>NUCLEOTIDE SEQUENCE [LARGE SCALE GENOMIC DNA]</scope>
    <source>
        <strain evidence="3 5">PX506</strain>
        <tissue evidence="3">Whole organism</tissue>
    </source>
</reference>
<dbReference type="EMBL" id="DS268420">
    <property type="protein sequence ID" value="EFO87726.1"/>
    <property type="molecule type" value="Genomic_DNA"/>
</dbReference>
<feature type="compositionally biased region" description="Polar residues" evidence="1">
    <location>
        <begin position="41"/>
        <end position="52"/>
    </location>
</feature>
<proteinExistence type="predicted"/>
<reference evidence="2" key="1">
    <citation type="submission" date="2007-07" db="EMBL/GenBank/DDBJ databases">
        <title>PCAP assembly of the Caenorhabditis remanei genome.</title>
        <authorList>
            <consortium name="The Caenorhabditis remanei Sequencing Consortium"/>
            <person name="Wilson R.K."/>
        </authorList>
    </citation>
    <scope>NUCLEOTIDE SEQUENCE [LARGE SCALE GENOMIC DNA]</scope>
    <source>
        <strain evidence="2">PB4641</strain>
    </source>
</reference>
<evidence type="ECO:0000313" key="5">
    <source>
        <dbReference type="Proteomes" id="UP000483820"/>
    </source>
</evidence>
<name>E3LZS1_CAERE</name>
<gene>
    <name evidence="2" type="ORF">CRE_05525</name>
    <name evidence="3" type="ORF">GCK72_018836</name>
</gene>
<dbReference type="InParanoid" id="E3LZS1"/>